<dbReference type="AlphaFoldDB" id="A0A979FUN4"/>
<dbReference type="PANTHER" id="PTHR24067">
    <property type="entry name" value="UBIQUITIN-CONJUGATING ENZYME E2"/>
    <property type="match status" value="1"/>
</dbReference>
<accession>A0A979FUN4</accession>
<dbReference type="PROSITE" id="PS50127">
    <property type="entry name" value="UBC_2"/>
    <property type="match status" value="1"/>
</dbReference>
<dbReference type="GeneID" id="108677931"/>
<dbReference type="OrthoDB" id="5596422at2759"/>
<protein>
    <submittedName>
        <fullName evidence="5">AKT-interacting protein</fullName>
    </submittedName>
</protein>
<dbReference type="SUPFAM" id="SSF54495">
    <property type="entry name" value="UBC-like"/>
    <property type="match status" value="1"/>
</dbReference>
<evidence type="ECO:0000313" key="4">
    <source>
        <dbReference type="Proteomes" id="UP000694843"/>
    </source>
</evidence>
<feature type="region of interest" description="Disordered" evidence="1">
    <location>
        <begin position="74"/>
        <end position="105"/>
    </location>
</feature>
<keyword evidence="4" id="KW-1185">Reference proteome</keyword>
<keyword evidence="2" id="KW-0472">Membrane</keyword>
<dbReference type="OMA" id="LEXSLLA"/>
<dbReference type="CDD" id="cd23814">
    <property type="entry name" value="UEV_AKTIP"/>
    <property type="match status" value="1"/>
</dbReference>
<dbReference type="KEGG" id="hazt:108677931"/>
<dbReference type="SMART" id="SM00212">
    <property type="entry name" value="UBCc"/>
    <property type="match status" value="1"/>
</dbReference>
<proteinExistence type="predicted"/>
<evidence type="ECO:0000313" key="5">
    <source>
        <dbReference type="RefSeq" id="XP_047740943.1"/>
    </source>
</evidence>
<feature type="domain" description="UBC core" evidence="3">
    <location>
        <begin position="141"/>
        <end position="290"/>
    </location>
</feature>
<dbReference type="RefSeq" id="XP_047740943.1">
    <property type="nucleotide sequence ID" value="XM_047884987.1"/>
</dbReference>
<keyword evidence="2" id="KW-1133">Transmembrane helix</keyword>
<dbReference type="Proteomes" id="UP000694843">
    <property type="component" value="Unplaced"/>
</dbReference>
<name>A0A979FUN4_HYAAZ</name>
<evidence type="ECO:0000259" key="3">
    <source>
        <dbReference type="PROSITE" id="PS50127"/>
    </source>
</evidence>
<gene>
    <name evidence="5" type="primary">LOC108677931</name>
</gene>
<keyword evidence="2" id="KW-0812">Transmembrane</keyword>
<reference evidence="5" key="1">
    <citation type="submission" date="2025-08" db="UniProtKB">
        <authorList>
            <consortium name="RefSeq"/>
        </authorList>
    </citation>
    <scope>IDENTIFICATION</scope>
    <source>
        <tissue evidence="5">Whole organism</tissue>
    </source>
</reference>
<dbReference type="InterPro" id="IPR000608">
    <property type="entry name" value="UBC"/>
</dbReference>
<sequence length="359" mass="40202">MTKPDDSLQPPGIDLRAALVLLPVLLLLMVPTPWGWQPLSGRLAANIGNSQRKFKVLEARFQFRYVTLSETGGVGDASGGGSKVPPPTEGGTISRTSSTRSSLRKVLPPVPDFDQQLSMASKMIDQRTCTPKGNHAYSPHYFENILLAEYQLLQKERVQGVYVIPSAKSPLVWFGVVFVRQGDYQEGIFRFTLHIPENFPDGAVPRILFETPVFHPLVSPDTGEMDVARGFNYKWRRCSNFLFHLLLYMRRAFLKIETSKPLNPEAAVLYESDPELFQRRVRACVSASLQSVYDPPAAADYDAHAIIFSQFDPIVHEPIRKQLKTPRPLKTSAEESIGVGLSWVKPDTMQIFSQQPSTS</sequence>
<dbReference type="InterPro" id="IPR050113">
    <property type="entry name" value="Ub_conjugating_enzyme"/>
</dbReference>
<evidence type="ECO:0000256" key="1">
    <source>
        <dbReference type="SAM" id="MobiDB-lite"/>
    </source>
</evidence>
<dbReference type="InterPro" id="IPR016135">
    <property type="entry name" value="UBQ-conjugating_enzyme/RWD"/>
</dbReference>
<feature type="transmembrane region" description="Helical" evidence="2">
    <location>
        <begin position="15"/>
        <end position="36"/>
    </location>
</feature>
<dbReference type="Pfam" id="PF00179">
    <property type="entry name" value="UQ_con"/>
    <property type="match status" value="1"/>
</dbReference>
<dbReference type="Gene3D" id="3.10.110.10">
    <property type="entry name" value="Ubiquitin Conjugating Enzyme"/>
    <property type="match status" value="1"/>
</dbReference>
<evidence type="ECO:0000256" key="2">
    <source>
        <dbReference type="SAM" id="Phobius"/>
    </source>
</evidence>
<organism evidence="4 5">
    <name type="scientific">Hyalella azteca</name>
    <name type="common">Amphipod</name>
    <dbReference type="NCBI Taxonomy" id="294128"/>
    <lineage>
        <taxon>Eukaryota</taxon>
        <taxon>Metazoa</taxon>
        <taxon>Ecdysozoa</taxon>
        <taxon>Arthropoda</taxon>
        <taxon>Crustacea</taxon>
        <taxon>Multicrustacea</taxon>
        <taxon>Malacostraca</taxon>
        <taxon>Eumalacostraca</taxon>
        <taxon>Peracarida</taxon>
        <taxon>Amphipoda</taxon>
        <taxon>Senticaudata</taxon>
        <taxon>Talitrida</taxon>
        <taxon>Talitroidea</taxon>
        <taxon>Hyalellidae</taxon>
        <taxon>Hyalella</taxon>
    </lineage>
</organism>